<evidence type="ECO:0000256" key="3">
    <source>
        <dbReference type="ARBA" id="ARBA00022651"/>
    </source>
</evidence>
<comment type="caution">
    <text evidence="9">The sequence shown here is derived from an EMBL/GenBank/DDBJ whole genome shotgun (WGS) entry which is preliminary data.</text>
</comment>
<evidence type="ECO:0000256" key="2">
    <source>
        <dbReference type="ARBA" id="ARBA00022525"/>
    </source>
</evidence>
<keyword evidence="10" id="KW-1185">Reference proteome</keyword>
<evidence type="ECO:0000256" key="4">
    <source>
        <dbReference type="ARBA" id="ARBA00022729"/>
    </source>
</evidence>
<keyword evidence="4 8" id="KW-0732">Signal</keyword>
<evidence type="ECO:0000256" key="7">
    <source>
        <dbReference type="ARBA" id="ARBA00023326"/>
    </source>
</evidence>
<dbReference type="RefSeq" id="WP_152769667.1">
    <property type="nucleotide sequence ID" value="NZ_VJZC01000009.1"/>
</dbReference>
<evidence type="ECO:0000313" key="9">
    <source>
        <dbReference type="EMBL" id="MPY56195.1"/>
    </source>
</evidence>
<reference evidence="9 10" key="1">
    <citation type="submission" date="2019-07" db="EMBL/GenBank/DDBJ databases">
        <title>New species of Amycolatopsis and Streptomyces.</title>
        <authorList>
            <person name="Duangmal K."/>
            <person name="Teo W.F.A."/>
            <person name="Lipun K."/>
        </authorList>
    </citation>
    <scope>NUCLEOTIDE SEQUENCE [LARGE SCALE GENOMIC DNA]</scope>
    <source>
        <strain evidence="9 10">NBRC 106415</strain>
    </source>
</reference>
<proteinExistence type="predicted"/>
<evidence type="ECO:0000256" key="5">
    <source>
        <dbReference type="ARBA" id="ARBA00022801"/>
    </source>
</evidence>
<evidence type="ECO:0000256" key="6">
    <source>
        <dbReference type="ARBA" id="ARBA00023277"/>
    </source>
</evidence>
<evidence type="ECO:0000256" key="1">
    <source>
        <dbReference type="ARBA" id="ARBA00004613"/>
    </source>
</evidence>
<dbReference type="InterPro" id="IPR010126">
    <property type="entry name" value="Esterase_phb"/>
</dbReference>
<dbReference type="InterPro" id="IPR029058">
    <property type="entry name" value="AB_hydrolase_fold"/>
</dbReference>
<dbReference type="GO" id="GO:0045493">
    <property type="term" value="P:xylan catabolic process"/>
    <property type="evidence" value="ECO:0007669"/>
    <property type="project" value="UniProtKB-KW"/>
</dbReference>
<keyword evidence="6" id="KW-0119">Carbohydrate metabolism</keyword>
<keyword evidence="7" id="KW-0624">Polysaccharide degradation</keyword>
<evidence type="ECO:0000313" key="10">
    <source>
        <dbReference type="Proteomes" id="UP000400924"/>
    </source>
</evidence>
<dbReference type="PANTHER" id="PTHR38050">
    <property type="match status" value="1"/>
</dbReference>
<dbReference type="Gene3D" id="3.40.50.1820">
    <property type="entry name" value="alpha/beta hydrolase"/>
    <property type="match status" value="1"/>
</dbReference>
<name>A0A5N8XCE1_9ACTN</name>
<accession>A0A5N8XCE1</accession>
<dbReference type="AlphaFoldDB" id="A0A5N8XCE1"/>
<evidence type="ECO:0000256" key="8">
    <source>
        <dbReference type="SAM" id="SignalP"/>
    </source>
</evidence>
<dbReference type="GO" id="GO:0030600">
    <property type="term" value="F:feruloyl esterase activity"/>
    <property type="evidence" value="ECO:0007669"/>
    <property type="project" value="InterPro"/>
</dbReference>
<protein>
    <submittedName>
        <fullName evidence="9">Polyhydroxybutyrate depolymerase</fullName>
    </submittedName>
</protein>
<dbReference type="EMBL" id="VJZC01000009">
    <property type="protein sequence ID" value="MPY56195.1"/>
    <property type="molecule type" value="Genomic_DNA"/>
</dbReference>
<keyword evidence="2" id="KW-0964">Secreted</keyword>
<keyword evidence="3" id="KW-0858">Xylan degradation</keyword>
<dbReference type="OrthoDB" id="9767239at2"/>
<dbReference type="InterPro" id="IPR043595">
    <property type="entry name" value="FaeB/C/D"/>
</dbReference>
<dbReference type="Pfam" id="PF10503">
    <property type="entry name" value="Esterase_PHB"/>
    <property type="match status" value="1"/>
</dbReference>
<gene>
    <name evidence="9" type="ORF">FNH08_03090</name>
</gene>
<dbReference type="PANTHER" id="PTHR38050:SF2">
    <property type="entry name" value="FERULOYL ESTERASE C-RELATED"/>
    <property type="match status" value="1"/>
</dbReference>
<feature type="chain" id="PRO_5024271313" evidence="8">
    <location>
        <begin position="31"/>
        <end position="330"/>
    </location>
</feature>
<keyword evidence="5" id="KW-0378">Hydrolase</keyword>
<comment type="subcellular location">
    <subcellularLocation>
        <location evidence="1">Secreted</location>
    </subcellularLocation>
</comment>
<dbReference type="Proteomes" id="UP000400924">
    <property type="component" value="Unassembled WGS sequence"/>
</dbReference>
<sequence>MHRPRNLFRAVYVALTAALLAAGTAAPSAAADLDDSRPPHGCRLEAGRTTLTVSSGGLDRVVVVYVPRRDAGRGDLPLVLNLHGSQGAATWQLDGSQLEETAESEGFLVAAPQGAMVLGAGYQWNVPHVTDGDGPDDEQFLTDTIKALVRTGCADERRVYGTGYSGGARMVSQYACDHPGRLAAIAGVAGLRAGAPAAGADGGPAPDPRTCSPDRPVPVLSFAGTGDQINPFAGGGSPYWGYGAVAAQDRWAALNHCRRGPQDTQVTEHVTRIDHSACRGGADVVLYAIEGGGHTWPGATVPWPPVLGTVTQEISANQIMWRFFRDHSRA</sequence>
<feature type="signal peptide" evidence="8">
    <location>
        <begin position="1"/>
        <end position="30"/>
    </location>
</feature>
<organism evidence="9 10">
    <name type="scientific">Streptomyces spongiae</name>
    <dbReference type="NCBI Taxonomy" id="565072"/>
    <lineage>
        <taxon>Bacteria</taxon>
        <taxon>Bacillati</taxon>
        <taxon>Actinomycetota</taxon>
        <taxon>Actinomycetes</taxon>
        <taxon>Kitasatosporales</taxon>
        <taxon>Streptomycetaceae</taxon>
        <taxon>Streptomyces</taxon>
    </lineage>
</organism>
<dbReference type="SUPFAM" id="SSF53474">
    <property type="entry name" value="alpha/beta-Hydrolases"/>
    <property type="match status" value="1"/>
</dbReference>
<dbReference type="GO" id="GO:0005576">
    <property type="term" value="C:extracellular region"/>
    <property type="evidence" value="ECO:0007669"/>
    <property type="project" value="UniProtKB-SubCell"/>
</dbReference>